<reference evidence="13" key="1">
    <citation type="journal article" date="2014" name="Int. J. Syst. Evol. Microbiol.">
        <title>Complete genome sequence of Corynebacterium casei LMG S-19264T (=DSM 44701T), isolated from a smear-ripened cheese.</title>
        <authorList>
            <consortium name="US DOE Joint Genome Institute (JGI-PGF)"/>
            <person name="Walter F."/>
            <person name="Albersmeier A."/>
            <person name="Kalinowski J."/>
            <person name="Ruckert C."/>
        </authorList>
    </citation>
    <scope>NUCLEOTIDE SEQUENCE</scope>
    <source>
        <strain evidence="13">NBRC 110071</strain>
    </source>
</reference>
<proteinExistence type="predicted"/>
<dbReference type="PROSITE" id="PS50885">
    <property type="entry name" value="HAMP"/>
    <property type="match status" value="1"/>
</dbReference>
<comment type="catalytic activity">
    <reaction evidence="1">
        <text>ATP + protein L-histidine = ADP + protein N-phospho-L-histidine.</text>
        <dbReference type="EC" id="2.7.13.3"/>
    </reaction>
</comment>
<dbReference type="InterPro" id="IPR036097">
    <property type="entry name" value="HisK_dim/P_sf"/>
</dbReference>
<keyword evidence="7" id="KW-0547">Nucleotide-binding</keyword>
<keyword evidence="9" id="KW-0067">ATP-binding</keyword>
<dbReference type="GO" id="GO:0005886">
    <property type="term" value="C:plasma membrane"/>
    <property type="evidence" value="ECO:0007669"/>
    <property type="project" value="UniProtKB-SubCell"/>
</dbReference>
<evidence type="ECO:0000259" key="12">
    <source>
        <dbReference type="PROSITE" id="PS50885"/>
    </source>
</evidence>
<dbReference type="PROSITE" id="PS50109">
    <property type="entry name" value="HIS_KIN"/>
    <property type="match status" value="1"/>
</dbReference>
<evidence type="ECO:0000256" key="3">
    <source>
        <dbReference type="ARBA" id="ARBA00012438"/>
    </source>
</evidence>
<dbReference type="PANTHER" id="PTHR44936:SF10">
    <property type="entry name" value="SENSOR PROTEIN RSTB"/>
    <property type="match status" value="1"/>
</dbReference>
<dbReference type="InterPro" id="IPR036890">
    <property type="entry name" value="HATPase_C_sf"/>
</dbReference>
<dbReference type="InterPro" id="IPR003594">
    <property type="entry name" value="HATPase_dom"/>
</dbReference>
<dbReference type="AlphaFoldDB" id="A0AA37W506"/>
<dbReference type="InterPro" id="IPR005467">
    <property type="entry name" value="His_kinase_dom"/>
</dbReference>
<dbReference type="Pfam" id="PF00672">
    <property type="entry name" value="HAMP"/>
    <property type="match status" value="1"/>
</dbReference>
<accession>A0AA37W506</accession>
<keyword evidence="8" id="KW-0418">Kinase</keyword>
<protein>
    <recommendedName>
        <fullName evidence="3">histidine kinase</fullName>
        <ecNumber evidence="3">2.7.13.3</ecNumber>
    </recommendedName>
</protein>
<evidence type="ECO:0000313" key="13">
    <source>
        <dbReference type="EMBL" id="GLQ30687.1"/>
    </source>
</evidence>
<keyword evidence="10" id="KW-0472">Membrane</keyword>
<dbReference type="SUPFAM" id="SSF47384">
    <property type="entry name" value="Homodimeric domain of signal transducing histidine kinase"/>
    <property type="match status" value="1"/>
</dbReference>
<dbReference type="InterPro" id="IPR050980">
    <property type="entry name" value="2C_sensor_his_kinase"/>
</dbReference>
<feature type="domain" description="HAMP" evidence="12">
    <location>
        <begin position="255"/>
        <end position="300"/>
    </location>
</feature>
<comment type="subcellular location">
    <subcellularLocation>
        <location evidence="2">Cell membrane</location>
        <topology evidence="2">Multi-pass membrane protein</topology>
    </subcellularLocation>
</comment>
<dbReference type="CDD" id="cd06225">
    <property type="entry name" value="HAMP"/>
    <property type="match status" value="1"/>
</dbReference>
<evidence type="ECO:0000313" key="14">
    <source>
        <dbReference type="Proteomes" id="UP001161389"/>
    </source>
</evidence>
<evidence type="ECO:0000256" key="10">
    <source>
        <dbReference type="SAM" id="Phobius"/>
    </source>
</evidence>
<keyword evidence="10" id="KW-0812">Transmembrane</keyword>
<dbReference type="Gene3D" id="3.30.565.10">
    <property type="entry name" value="Histidine kinase-like ATPase, C-terminal domain"/>
    <property type="match status" value="1"/>
</dbReference>
<evidence type="ECO:0000256" key="6">
    <source>
        <dbReference type="ARBA" id="ARBA00022679"/>
    </source>
</evidence>
<dbReference type="Gene3D" id="1.10.287.130">
    <property type="match status" value="1"/>
</dbReference>
<dbReference type="SMART" id="SM00388">
    <property type="entry name" value="HisKA"/>
    <property type="match status" value="1"/>
</dbReference>
<evidence type="ECO:0000256" key="7">
    <source>
        <dbReference type="ARBA" id="ARBA00022741"/>
    </source>
</evidence>
<dbReference type="SMART" id="SM00387">
    <property type="entry name" value="HATPase_c"/>
    <property type="match status" value="1"/>
</dbReference>
<comment type="caution">
    <text evidence="13">The sequence shown here is derived from an EMBL/GenBank/DDBJ whole genome shotgun (WGS) entry which is preliminary data.</text>
</comment>
<evidence type="ECO:0000259" key="11">
    <source>
        <dbReference type="PROSITE" id="PS50109"/>
    </source>
</evidence>
<dbReference type="EC" id="2.7.13.3" evidence="3"/>
<feature type="transmembrane region" description="Helical" evidence="10">
    <location>
        <begin position="7"/>
        <end position="31"/>
    </location>
</feature>
<keyword evidence="5" id="KW-0597">Phosphoprotein</keyword>
<dbReference type="GO" id="GO:0000155">
    <property type="term" value="F:phosphorelay sensor kinase activity"/>
    <property type="evidence" value="ECO:0007669"/>
    <property type="project" value="InterPro"/>
</dbReference>
<dbReference type="InterPro" id="IPR003661">
    <property type="entry name" value="HisK_dim/P_dom"/>
</dbReference>
<dbReference type="PANTHER" id="PTHR44936">
    <property type="entry name" value="SENSOR PROTEIN CREC"/>
    <property type="match status" value="1"/>
</dbReference>
<dbReference type="Pfam" id="PF02518">
    <property type="entry name" value="HATPase_c"/>
    <property type="match status" value="1"/>
</dbReference>
<dbReference type="GO" id="GO:0005524">
    <property type="term" value="F:ATP binding"/>
    <property type="evidence" value="ECO:0007669"/>
    <property type="project" value="UniProtKB-KW"/>
</dbReference>
<organism evidence="13 14">
    <name type="scientific">Litoribrevibacter albus</name>
    <dbReference type="NCBI Taxonomy" id="1473156"/>
    <lineage>
        <taxon>Bacteria</taxon>
        <taxon>Pseudomonadati</taxon>
        <taxon>Pseudomonadota</taxon>
        <taxon>Gammaproteobacteria</taxon>
        <taxon>Oceanospirillales</taxon>
        <taxon>Oceanospirillaceae</taxon>
        <taxon>Litoribrevibacter</taxon>
    </lineage>
</organism>
<evidence type="ECO:0000256" key="5">
    <source>
        <dbReference type="ARBA" id="ARBA00022553"/>
    </source>
</evidence>
<dbReference type="CDD" id="cd00082">
    <property type="entry name" value="HisKA"/>
    <property type="match status" value="1"/>
</dbReference>
<keyword evidence="4" id="KW-1003">Cell membrane</keyword>
<keyword evidence="14" id="KW-1185">Reference proteome</keyword>
<evidence type="ECO:0000256" key="8">
    <source>
        <dbReference type="ARBA" id="ARBA00022777"/>
    </source>
</evidence>
<gene>
    <name evidence="13" type="ORF">GCM10007876_11660</name>
</gene>
<dbReference type="Proteomes" id="UP001161389">
    <property type="component" value="Unassembled WGS sequence"/>
</dbReference>
<dbReference type="Pfam" id="PF00512">
    <property type="entry name" value="HisKA"/>
    <property type="match status" value="1"/>
</dbReference>
<evidence type="ECO:0000256" key="2">
    <source>
        <dbReference type="ARBA" id="ARBA00004651"/>
    </source>
</evidence>
<dbReference type="SUPFAM" id="SSF55874">
    <property type="entry name" value="ATPase domain of HSP90 chaperone/DNA topoisomerase II/histidine kinase"/>
    <property type="match status" value="1"/>
</dbReference>
<sequence length="525" mass="59818">MFKSLFFKLYVTLIVTSIALFGLSFVSIYAINFVNQIRHIETVSATPLKIVKSTFQHAPQQLVHPSQTEFPGATFSTILYEDTGFSTRIKERLKRGFTYYEFTETGHLKAYITLDTLEDELLEVTLKNPSHTFTHALPKLFESLINNAPNFDTAIAQLQEMSAFPVEVSDLTTSTHQTDQAGNSIAHYQICSRDYCDKNSIFINIPYEQKNIRVGPIPLEANFPLLPAIIVILVAFSTLGLVLFFQVKKLNSKYRKIEHAAYKISRGDLNTRIDQNDQGALGRMADAFNTMAEHIERLISIQREMIRAVSHELRTPVARIRFGVQMIEDFADDPAMSNQMQAIDNDIQELDDLIDEILTYARLEEGGPIIEFQRLELRDIVEQVCTEQQALADEHLSIRYEFTSDTQNTSSEFEERYIHRAIQNLVGNARRYAKSQVLINCHLTKDTCRVDVEDDGPGIPEKEWDRVFTPFARLDDSRTRASGGYGLGLSIVRRITYWHGGKAMIGRSKTLNGAKFSLVWPREQP</sequence>
<dbReference type="EMBL" id="BSNM01000008">
    <property type="protein sequence ID" value="GLQ30687.1"/>
    <property type="molecule type" value="Genomic_DNA"/>
</dbReference>
<keyword evidence="10" id="KW-1133">Transmembrane helix</keyword>
<dbReference type="SMART" id="SM00304">
    <property type="entry name" value="HAMP"/>
    <property type="match status" value="1"/>
</dbReference>
<dbReference type="RefSeq" id="WP_284379902.1">
    <property type="nucleotide sequence ID" value="NZ_BSNM01000008.1"/>
</dbReference>
<name>A0AA37W506_9GAMM</name>
<feature type="domain" description="Histidine kinase" evidence="11">
    <location>
        <begin position="308"/>
        <end position="524"/>
    </location>
</feature>
<dbReference type="InterPro" id="IPR004358">
    <property type="entry name" value="Sig_transdc_His_kin-like_C"/>
</dbReference>
<keyword evidence="6" id="KW-0808">Transferase</keyword>
<evidence type="ECO:0000256" key="1">
    <source>
        <dbReference type="ARBA" id="ARBA00000085"/>
    </source>
</evidence>
<reference evidence="13" key="2">
    <citation type="submission" date="2023-01" db="EMBL/GenBank/DDBJ databases">
        <title>Draft genome sequence of Litoribrevibacter albus strain NBRC 110071.</title>
        <authorList>
            <person name="Sun Q."/>
            <person name="Mori K."/>
        </authorList>
    </citation>
    <scope>NUCLEOTIDE SEQUENCE</scope>
    <source>
        <strain evidence="13">NBRC 110071</strain>
    </source>
</reference>
<dbReference type="InterPro" id="IPR003660">
    <property type="entry name" value="HAMP_dom"/>
</dbReference>
<feature type="transmembrane region" description="Helical" evidence="10">
    <location>
        <begin position="225"/>
        <end position="247"/>
    </location>
</feature>
<dbReference type="PRINTS" id="PR00344">
    <property type="entry name" value="BCTRLSENSOR"/>
</dbReference>
<evidence type="ECO:0000256" key="4">
    <source>
        <dbReference type="ARBA" id="ARBA00022475"/>
    </source>
</evidence>
<dbReference type="Gene3D" id="1.10.8.500">
    <property type="entry name" value="HAMP domain in histidine kinase"/>
    <property type="match status" value="1"/>
</dbReference>
<evidence type="ECO:0000256" key="9">
    <source>
        <dbReference type="ARBA" id="ARBA00022840"/>
    </source>
</evidence>